<feature type="compositionally biased region" description="Basic and acidic residues" evidence="1">
    <location>
        <begin position="1"/>
        <end position="12"/>
    </location>
</feature>
<evidence type="ECO:0000256" key="1">
    <source>
        <dbReference type="SAM" id="MobiDB-lite"/>
    </source>
</evidence>
<dbReference type="RefSeq" id="WP_306848893.1">
    <property type="nucleotide sequence ID" value="NZ_JAUSSK010000002.1"/>
</dbReference>
<evidence type="ECO:0000313" key="3">
    <source>
        <dbReference type="Proteomes" id="UP001237737"/>
    </source>
</evidence>
<feature type="region of interest" description="Disordered" evidence="1">
    <location>
        <begin position="1"/>
        <end position="23"/>
    </location>
</feature>
<proteinExistence type="predicted"/>
<organism evidence="2 3">
    <name type="scientific">Luteibacter jiangsuensis</name>
    <dbReference type="NCBI Taxonomy" id="637577"/>
    <lineage>
        <taxon>Bacteria</taxon>
        <taxon>Pseudomonadati</taxon>
        <taxon>Pseudomonadota</taxon>
        <taxon>Gammaproteobacteria</taxon>
        <taxon>Lysobacterales</taxon>
        <taxon>Rhodanobacteraceae</taxon>
        <taxon>Luteibacter</taxon>
    </lineage>
</organism>
<protein>
    <submittedName>
        <fullName evidence="2">Uncharacterized protein</fullName>
    </submittedName>
</protein>
<dbReference type="Proteomes" id="UP001237737">
    <property type="component" value="Unassembled WGS sequence"/>
</dbReference>
<dbReference type="EMBL" id="JAUSSK010000002">
    <property type="protein sequence ID" value="MDQ0009477.1"/>
    <property type="molecule type" value="Genomic_DNA"/>
</dbReference>
<keyword evidence="3" id="KW-1185">Reference proteome</keyword>
<comment type="caution">
    <text evidence="2">The sequence shown here is derived from an EMBL/GenBank/DDBJ whole genome shotgun (WGS) entry which is preliminary data.</text>
</comment>
<sequence length="61" mass="6778">MSWVTEDTRAHGAQELPGGISEDTGKWAMGKVKRQVLWNAYFATPPARLDLNLPKIGKLLI</sequence>
<accession>A0ABT9SZT0</accession>
<name>A0ABT9SZT0_9GAMM</name>
<gene>
    <name evidence="2" type="ORF">J2T07_001654</name>
</gene>
<reference evidence="2 3" key="1">
    <citation type="submission" date="2023-07" db="EMBL/GenBank/DDBJ databases">
        <title>Sorghum-associated microbial communities from plants grown in Nebraska, USA.</title>
        <authorList>
            <person name="Schachtman D."/>
        </authorList>
    </citation>
    <scope>NUCLEOTIDE SEQUENCE [LARGE SCALE GENOMIC DNA]</scope>
    <source>
        <strain evidence="2 3">CC60</strain>
    </source>
</reference>
<evidence type="ECO:0000313" key="2">
    <source>
        <dbReference type="EMBL" id="MDQ0009477.1"/>
    </source>
</evidence>